<sequence>MGDVASPVRQIAYFCEDVRAAAMDHHRLFGSGPFFVLDRITLAHATYRGADSDLVHSSAYGQWGPVMVEFVQQDSAGASPFREMFAKGETGLHHIALFEDDLEGAVARFAGRGQAEAFRGTMEDGFQFVFIDTVASLGHMVELYRPVSALVGFYDMVADAAAGWDGSEPVRVLEG</sequence>
<keyword evidence="2" id="KW-1185">Reference proteome</keyword>
<dbReference type="RefSeq" id="WP_222825233.1">
    <property type="nucleotide sequence ID" value="NZ_JAHWXP010000003.1"/>
</dbReference>
<dbReference type="Pfam" id="PF13669">
    <property type="entry name" value="Glyoxalase_4"/>
    <property type="match status" value="1"/>
</dbReference>
<reference evidence="1 2" key="1">
    <citation type="submission" date="2021-07" db="EMBL/GenBank/DDBJ databases">
        <title>Alteriqipengyuania abyssalis NZ-12B nov, sp.nov isolated from deep sea sponge in pacific ocean.</title>
        <authorList>
            <person name="Tareen S."/>
            <person name="Wink J."/>
        </authorList>
    </citation>
    <scope>NUCLEOTIDE SEQUENCE [LARGE SCALE GENOMIC DNA]</scope>
    <source>
        <strain evidence="1 2">NZ-12B</strain>
    </source>
</reference>
<comment type="caution">
    <text evidence="1">The sequence shown here is derived from an EMBL/GenBank/DDBJ whole genome shotgun (WGS) entry which is preliminary data.</text>
</comment>
<evidence type="ECO:0000313" key="1">
    <source>
        <dbReference type="EMBL" id="MBY8337716.1"/>
    </source>
</evidence>
<dbReference type="InterPro" id="IPR029068">
    <property type="entry name" value="Glyas_Bleomycin-R_OHBP_Dase"/>
</dbReference>
<protein>
    <submittedName>
        <fullName evidence="1">VOC family protein</fullName>
    </submittedName>
</protein>
<evidence type="ECO:0000313" key="2">
    <source>
        <dbReference type="Proteomes" id="UP000759298"/>
    </source>
</evidence>
<name>A0ABS7PFG9_9SPHN</name>
<gene>
    <name evidence="1" type="ORF">KYN89_11750</name>
</gene>
<dbReference type="EMBL" id="JAHWXP010000003">
    <property type="protein sequence ID" value="MBY8337716.1"/>
    <property type="molecule type" value="Genomic_DNA"/>
</dbReference>
<dbReference type="Proteomes" id="UP000759298">
    <property type="component" value="Unassembled WGS sequence"/>
</dbReference>
<dbReference type="Gene3D" id="3.10.180.10">
    <property type="entry name" value="2,3-Dihydroxybiphenyl 1,2-Dioxygenase, domain 1"/>
    <property type="match status" value="1"/>
</dbReference>
<accession>A0ABS7PFG9</accession>
<proteinExistence type="predicted"/>
<organism evidence="1 2">
    <name type="scientific">Alteriqipengyuania abyssalis</name>
    <dbReference type="NCBI Taxonomy" id="2860200"/>
    <lineage>
        <taxon>Bacteria</taxon>
        <taxon>Pseudomonadati</taxon>
        <taxon>Pseudomonadota</taxon>
        <taxon>Alphaproteobacteria</taxon>
        <taxon>Sphingomonadales</taxon>
        <taxon>Erythrobacteraceae</taxon>
        <taxon>Alteriqipengyuania</taxon>
    </lineage>
</organism>
<dbReference type="SUPFAM" id="SSF54593">
    <property type="entry name" value="Glyoxalase/Bleomycin resistance protein/Dihydroxybiphenyl dioxygenase"/>
    <property type="match status" value="1"/>
</dbReference>